<protein>
    <recommendedName>
        <fullName evidence="4">DUF4199 domain-containing protein</fullName>
    </recommendedName>
</protein>
<reference evidence="2 3" key="1">
    <citation type="submission" date="2020-01" db="EMBL/GenBank/DDBJ databases">
        <title>Genomes assembled from Gulf of Kutch pelagic sediment metagenomes.</title>
        <authorList>
            <person name="Chandrashekar M."/>
            <person name="Mahajan M.S."/>
            <person name="Dave K.J."/>
            <person name="Vatsa P."/>
            <person name="Nathani N.M."/>
        </authorList>
    </citation>
    <scope>NUCLEOTIDE SEQUENCE [LARGE SCALE GENOMIC DNA]</scope>
    <source>
        <strain evidence="2">KS3-K002</strain>
    </source>
</reference>
<feature type="transmembrane region" description="Helical" evidence="1">
    <location>
        <begin position="52"/>
        <end position="68"/>
    </location>
</feature>
<accession>A0AAE4Z736</accession>
<keyword evidence="1" id="KW-0472">Membrane</keyword>
<dbReference type="Proteomes" id="UP000702544">
    <property type="component" value="Unassembled WGS sequence"/>
</dbReference>
<feature type="transmembrane region" description="Helical" evidence="1">
    <location>
        <begin position="80"/>
        <end position="101"/>
    </location>
</feature>
<evidence type="ECO:0000256" key="1">
    <source>
        <dbReference type="SAM" id="Phobius"/>
    </source>
</evidence>
<evidence type="ECO:0008006" key="4">
    <source>
        <dbReference type="Google" id="ProtNLM"/>
    </source>
</evidence>
<feature type="transmembrane region" description="Helical" evidence="1">
    <location>
        <begin position="190"/>
        <end position="213"/>
    </location>
</feature>
<sequence>MDQRRGASVTPDAEPGSGMEERVYPAFIAGAISAVIGGAAWAAIVALTEYEFGWLAWGIGFLVGLAMARMTTARGPALGALAALLAAAGLVIGKALIVIFVTEPALAREIQADETWMAEAAAYELQASRELPPDVQERLDALAYEDTISDALWQDIMAAGAAHADSVGPAGQRRIAAAYADLLLSDADPLALFFGQMTVWDLLWFALGIITAWKIMAREGLRVGAGTEST</sequence>
<gene>
    <name evidence="2" type="ORF">GWO12_00950</name>
</gene>
<proteinExistence type="predicted"/>
<evidence type="ECO:0000313" key="3">
    <source>
        <dbReference type="Proteomes" id="UP000702544"/>
    </source>
</evidence>
<comment type="caution">
    <text evidence="2">The sequence shown here is derived from an EMBL/GenBank/DDBJ whole genome shotgun (WGS) entry which is preliminary data.</text>
</comment>
<keyword evidence="1" id="KW-0812">Transmembrane</keyword>
<dbReference type="EMBL" id="JAACAK010000009">
    <property type="protein sequence ID" value="NIR73672.1"/>
    <property type="molecule type" value="Genomic_DNA"/>
</dbReference>
<feature type="transmembrane region" description="Helical" evidence="1">
    <location>
        <begin position="23"/>
        <end position="46"/>
    </location>
</feature>
<evidence type="ECO:0000313" key="2">
    <source>
        <dbReference type="EMBL" id="NIR73672.1"/>
    </source>
</evidence>
<name>A0AAE4Z736_9BACT</name>
<dbReference type="AlphaFoldDB" id="A0AAE4Z736"/>
<keyword evidence="1" id="KW-1133">Transmembrane helix</keyword>
<organism evidence="2 3">
    <name type="scientific">Candidatus Kutchimonas denitrificans</name>
    <dbReference type="NCBI Taxonomy" id="3056748"/>
    <lineage>
        <taxon>Bacteria</taxon>
        <taxon>Pseudomonadati</taxon>
        <taxon>Gemmatimonadota</taxon>
        <taxon>Gemmatimonadia</taxon>
        <taxon>Candidatus Palauibacterales</taxon>
        <taxon>Candidatus Palauibacteraceae</taxon>
        <taxon>Candidatus Kutchimonas</taxon>
    </lineage>
</organism>